<proteinExistence type="inferred from homology"/>
<keyword evidence="3 12" id="KW-0285">Flavoprotein</keyword>
<dbReference type="PANTHER" id="PTHR42737">
    <property type="entry name" value="GLUTATHIONE REDUCTASE"/>
    <property type="match status" value="1"/>
</dbReference>
<dbReference type="HOGENOM" id="CLU_016755_2_1_4"/>
<dbReference type="PRINTS" id="PR00368">
    <property type="entry name" value="FADPNR"/>
</dbReference>
<dbReference type="Gene3D" id="3.50.50.60">
    <property type="entry name" value="FAD/NAD(P)-binding domain"/>
    <property type="match status" value="2"/>
</dbReference>
<evidence type="ECO:0000256" key="2">
    <source>
        <dbReference type="ARBA" id="ARBA00011738"/>
    </source>
</evidence>
<keyword evidence="10" id="KW-0520">NAD</keyword>
<reference evidence="15 16" key="1">
    <citation type="journal article" date="2007" name="J. Bacteriol.">
        <title>Whole-genome analysis of the methyl tert-butyl ether-degrading beta-proteobacterium Methylibium petroleiphilum PM1.</title>
        <authorList>
            <person name="Kane S.R."/>
            <person name="Chakicherla A.Y."/>
            <person name="Chain P.S.G."/>
            <person name="Schmidt R."/>
            <person name="Shin M.W."/>
            <person name="Legler T.C."/>
            <person name="Scow K.M."/>
            <person name="Larimer F.W."/>
            <person name="Lucas S.M."/>
            <person name="Richardson P.M."/>
            <person name="Hristova K.R."/>
        </authorList>
    </citation>
    <scope>NUCLEOTIDE SEQUENCE [LARGE SCALE GENOMIC DNA]</scope>
    <source>
        <strain evidence="16">ATCC BAA-1232 / LMG 22953 / PM1</strain>
    </source>
</reference>
<dbReference type="EMBL" id="CP000555">
    <property type="protein sequence ID" value="ABM95080.1"/>
    <property type="molecule type" value="Genomic_DNA"/>
</dbReference>
<dbReference type="GO" id="GO:0034599">
    <property type="term" value="P:cellular response to oxidative stress"/>
    <property type="evidence" value="ECO:0007669"/>
    <property type="project" value="TreeGrafter"/>
</dbReference>
<keyword evidence="10" id="KW-0547">Nucleotide-binding</keyword>
<dbReference type="Proteomes" id="UP000000366">
    <property type="component" value="Chromosome"/>
</dbReference>
<evidence type="ECO:0000256" key="1">
    <source>
        <dbReference type="ARBA" id="ARBA00007532"/>
    </source>
</evidence>
<evidence type="ECO:0000256" key="9">
    <source>
        <dbReference type="PIRSR" id="PIRSR000350-2"/>
    </source>
</evidence>
<dbReference type="eggNOG" id="COG1249">
    <property type="taxonomic scope" value="Bacteria"/>
</dbReference>
<comment type="subunit">
    <text evidence="2">Homodimer.</text>
</comment>
<keyword evidence="5" id="KW-0521">NADP</keyword>
<feature type="active site" description="Proton acceptor" evidence="9">
    <location>
        <position position="436"/>
    </location>
</feature>
<feature type="domain" description="FAD/NAD(P)-binding" evidence="14">
    <location>
        <begin position="6"/>
        <end position="318"/>
    </location>
</feature>
<dbReference type="FunFam" id="3.50.50.60:FF:000051">
    <property type="entry name" value="Glutathione reductase"/>
    <property type="match status" value="1"/>
</dbReference>
<evidence type="ECO:0000256" key="7">
    <source>
        <dbReference type="ARBA" id="ARBA00023157"/>
    </source>
</evidence>
<dbReference type="GO" id="GO:0045454">
    <property type="term" value="P:cell redox homeostasis"/>
    <property type="evidence" value="ECO:0007669"/>
    <property type="project" value="InterPro"/>
</dbReference>
<feature type="binding site" evidence="10">
    <location>
        <position position="262"/>
    </location>
    <ligand>
        <name>NAD(+)</name>
        <dbReference type="ChEBI" id="CHEBI:57540"/>
    </ligand>
</feature>
<feature type="binding site" evidence="10">
    <location>
        <begin position="174"/>
        <end position="181"/>
    </location>
    <ligand>
        <name>NAD(+)</name>
        <dbReference type="ChEBI" id="CHEBI:57540"/>
    </ligand>
</feature>
<evidence type="ECO:0000313" key="15">
    <source>
        <dbReference type="EMBL" id="ABM95080.1"/>
    </source>
</evidence>
<dbReference type="InterPro" id="IPR023753">
    <property type="entry name" value="FAD/NAD-binding_dom"/>
</dbReference>
<comment type="cofactor">
    <cofactor evidence="10">
        <name>FAD</name>
        <dbReference type="ChEBI" id="CHEBI:57692"/>
    </cofactor>
    <text evidence="10">Binds 1 FAD per subunit.</text>
</comment>
<dbReference type="InterPro" id="IPR046952">
    <property type="entry name" value="GSHR/TRXR-like"/>
</dbReference>
<name>A2SHP1_METPP</name>
<feature type="disulfide bond" description="Redox-active" evidence="11">
    <location>
        <begin position="43"/>
        <end position="48"/>
    </location>
</feature>
<dbReference type="KEGG" id="mpt:Mpe_A2124"/>
<sequence>MKSYDFDLFVIGAGSGGVRTARMASERGLRVAIAEVSRLGGTCVNVGCIPKKLFVYAAQFTEAFQQARGYGWRVPEAAFNWSTLRDNKDAEIERLNGVYRALLVDSGCQLIEGHATIKGAHTVAVDGRSWSTERMVIATGGWPFVPNVPGREHAITSNDFFLLEHFPKRAVIVGGGYIALELASIAAGLGAQTRLVYRGALFLRGFDEDIRRVAAEEMMRRGVFLNFGCEISAIEKQADGSLLVTFSNGRRESTDCVLYATGRLPNVAGLGLENTRIRQQAHGAIVVNEHLQTDEPSIYAIGDAVGRTQLTPVALAEGMQLVRHLLGDEGPQVDYEMVPSAVFSLPAIATVGLTEAQARLRYKDVVVYKSSFRALKQTLAEGNERTFAKLLVDHDSDRVVGVHMVGADAAEIIQGMAIALRAGATKQVFDTTLGVHPTSAEEFVALRKPSHEPFITTGP</sequence>
<evidence type="ECO:0000259" key="14">
    <source>
        <dbReference type="Pfam" id="PF07992"/>
    </source>
</evidence>
<evidence type="ECO:0000256" key="3">
    <source>
        <dbReference type="ARBA" id="ARBA00022630"/>
    </source>
</evidence>
<dbReference type="EC" id="1.8.1.7" evidence="15"/>
<dbReference type="GO" id="GO:0050660">
    <property type="term" value="F:flavin adenine dinucleotide binding"/>
    <property type="evidence" value="ECO:0007669"/>
    <property type="project" value="InterPro"/>
</dbReference>
<dbReference type="SUPFAM" id="SSF51905">
    <property type="entry name" value="FAD/NAD(P)-binding domain"/>
    <property type="match status" value="1"/>
</dbReference>
<dbReference type="AlphaFoldDB" id="A2SHP1"/>
<dbReference type="PANTHER" id="PTHR42737:SF2">
    <property type="entry name" value="GLUTATHIONE REDUCTASE"/>
    <property type="match status" value="1"/>
</dbReference>
<dbReference type="RefSeq" id="WP_011829717.1">
    <property type="nucleotide sequence ID" value="NC_008825.1"/>
</dbReference>
<dbReference type="InterPro" id="IPR036188">
    <property type="entry name" value="FAD/NAD-bd_sf"/>
</dbReference>
<dbReference type="InterPro" id="IPR012999">
    <property type="entry name" value="Pyr_OxRdtase_I_AS"/>
</dbReference>
<dbReference type="GO" id="GO:0006749">
    <property type="term" value="P:glutathione metabolic process"/>
    <property type="evidence" value="ECO:0007669"/>
    <property type="project" value="TreeGrafter"/>
</dbReference>
<evidence type="ECO:0000256" key="11">
    <source>
        <dbReference type="PIRSR" id="PIRSR000350-4"/>
    </source>
</evidence>
<dbReference type="InterPro" id="IPR016156">
    <property type="entry name" value="FAD/NAD-linked_Rdtase_dimer_sf"/>
</dbReference>
<evidence type="ECO:0000313" key="16">
    <source>
        <dbReference type="Proteomes" id="UP000000366"/>
    </source>
</evidence>
<dbReference type="InterPro" id="IPR004099">
    <property type="entry name" value="Pyr_nucl-diS_OxRdtase_dimer"/>
</dbReference>
<keyword evidence="8 12" id="KW-0676">Redox-active center</keyword>
<protein>
    <submittedName>
        <fullName evidence="15">NADPH-glutathione reductase</fullName>
        <ecNumber evidence="15">1.8.1.7</ecNumber>
    </submittedName>
</protein>
<evidence type="ECO:0000256" key="5">
    <source>
        <dbReference type="ARBA" id="ARBA00022857"/>
    </source>
</evidence>
<evidence type="ECO:0000259" key="13">
    <source>
        <dbReference type="Pfam" id="PF02852"/>
    </source>
</evidence>
<dbReference type="Gene3D" id="3.30.390.30">
    <property type="match status" value="1"/>
</dbReference>
<dbReference type="PRINTS" id="PR00411">
    <property type="entry name" value="PNDRDTASEI"/>
</dbReference>
<keyword evidence="4 10" id="KW-0274">FAD</keyword>
<keyword evidence="7" id="KW-1015">Disulfide bond</keyword>
<keyword evidence="16" id="KW-1185">Reference proteome</keyword>
<comment type="similarity">
    <text evidence="1 12">Belongs to the class-I pyridine nucleotide-disulfide oxidoreductase family.</text>
</comment>
<dbReference type="InterPro" id="IPR001100">
    <property type="entry name" value="Pyr_nuc-diS_OxRdtase"/>
</dbReference>
<evidence type="ECO:0000256" key="12">
    <source>
        <dbReference type="RuleBase" id="RU003691"/>
    </source>
</evidence>
<dbReference type="Pfam" id="PF07992">
    <property type="entry name" value="Pyr_redox_2"/>
    <property type="match status" value="1"/>
</dbReference>
<evidence type="ECO:0000256" key="10">
    <source>
        <dbReference type="PIRSR" id="PIRSR000350-3"/>
    </source>
</evidence>
<dbReference type="GO" id="GO:0005829">
    <property type="term" value="C:cytosol"/>
    <property type="evidence" value="ECO:0007669"/>
    <property type="project" value="TreeGrafter"/>
</dbReference>
<evidence type="ECO:0000256" key="6">
    <source>
        <dbReference type="ARBA" id="ARBA00023002"/>
    </source>
</evidence>
<keyword evidence="6 12" id="KW-0560">Oxidoreductase</keyword>
<dbReference type="GO" id="GO:0004362">
    <property type="term" value="F:glutathione-disulfide reductase (NADPH) activity"/>
    <property type="evidence" value="ECO:0007669"/>
    <property type="project" value="UniProtKB-EC"/>
</dbReference>
<dbReference type="SUPFAM" id="SSF55424">
    <property type="entry name" value="FAD/NAD-linked reductases, dimerisation (C-terminal) domain"/>
    <property type="match status" value="1"/>
</dbReference>
<feature type="binding site" evidence="10">
    <location>
        <position position="52"/>
    </location>
    <ligand>
        <name>FAD</name>
        <dbReference type="ChEBI" id="CHEBI:57692"/>
    </ligand>
</feature>
<organism evidence="15 16">
    <name type="scientific">Methylibium petroleiphilum (strain ATCC BAA-1232 / LMG 22953 / PM1)</name>
    <dbReference type="NCBI Taxonomy" id="420662"/>
    <lineage>
        <taxon>Bacteria</taxon>
        <taxon>Pseudomonadati</taxon>
        <taxon>Pseudomonadota</taxon>
        <taxon>Betaproteobacteria</taxon>
        <taxon>Burkholderiales</taxon>
        <taxon>Sphaerotilaceae</taxon>
        <taxon>Methylibium</taxon>
    </lineage>
</organism>
<dbReference type="PROSITE" id="PS00076">
    <property type="entry name" value="PYRIDINE_REDOX_1"/>
    <property type="match status" value="1"/>
</dbReference>
<feature type="domain" description="Pyridine nucleotide-disulphide oxidoreductase dimerisation" evidence="13">
    <location>
        <begin position="338"/>
        <end position="445"/>
    </location>
</feature>
<dbReference type="PIRSF" id="PIRSF000350">
    <property type="entry name" value="Mercury_reductase_MerA"/>
    <property type="match status" value="1"/>
</dbReference>
<evidence type="ECO:0000256" key="8">
    <source>
        <dbReference type="ARBA" id="ARBA00023284"/>
    </source>
</evidence>
<accession>A2SHP1</accession>
<dbReference type="STRING" id="420662.Mpe_A2124"/>
<feature type="binding site" evidence="10">
    <location>
        <position position="303"/>
    </location>
    <ligand>
        <name>FAD</name>
        <dbReference type="ChEBI" id="CHEBI:57692"/>
    </ligand>
</feature>
<dbReference type="NCBIfam" id="NF004776">
    <property type="entry name" value="PRK06116.1"/>
    <property type="match status" value="1"/>
</dbReference>
<evidence type="ECO:0000256" key="4">
    <source>
        <dbReference type="ARBA" id="ARBA00022827"/>
    </source>
</evidence>
<gene>
    <name evidence="15" type="ordered locus">Mpe_A2124</name>
</gene>
<dbReference type="Pfam" id="PF02852">
    <property type="entry name" value="Pyr_redox_dim"/>
    <property type="match status" value="1"/>
</dbReference>